<evidence type="ECO:0000313" key="2">
    <source>
        <dbReference type="Proteomes" id="UP000295741"/>
    </source>
</evidence>
<comment type="caution">
    <text evidence="1">The sequence shown here is derived from an EMBL/GenBank/DDBJ whole genome shotgun (WGS) entry which is preliminary data.</text>
</comment>
<dbReference type="RefSeq" id="WP_133475601.1">
    <property type="nucleotide sequence ID" value="NZ_SNWP01000013.1"/>
</dbReference>
<gene>
    <name evidence="1" type="ORF">BC659_3037</name>
</gene>
<evidence type="ECO:0000313" key="1">
    <source>
        <dbReference type="EMBL" id="TDO25495.1"/>
    </source>
</evidence>
<proteinExistence type="predicted"/>
<dbReference type="EMBL" id="SNWP01000013">
    <property type="protein sequence ID" value="TDO25495.1"/>
    <property type="molecule type" value="Genomic_DNA"/>
</dbReference>
<dbReference type="Proteomes" id="UP000295741">
    <property type="component" value="Unassembled WGS sequence"/>
</dbReference>
<accession>A0A4R6IUF5</accession>
<reference evidence="1 2" key="1">
    <citation type="submission" date="2019-03" db="EMBL/GenBank/DDBJ databases">
        <title>Genomic Encyclopedia of Archaeal and Bacterial Type Strains, Phase II (KMG-II): from individual species to whole genera.</title>
        <authorList>
            <person name="Goeker M."/>
        </authorList>
    </citation>
    <scope>NUCLEOTIDE SEQUENCE [LARGE SCALE GENOMIC DNA]</scope>
    <source>
        <strain evidence="1 2">DSM 28323</strain>
    </source>
</reference>
<organism evidence="1 2">
    <name type="scientific">Sediminibacterium goheungense</name>
    <dbReference type="NCBI Taxonomy" id="1086393"/>
    <lineage>
        <taxon>Bacteria</taxon>
        <taxon>Pseudomonadati</taxon>
        <taxon>Bacteroidota</taxon>
        <taxon>Chitinophagia</taxon>
        <taxon>Chitinophagales</taxon>
        <taxon>Chitinophagaceae</taxon>
        <taxon>Sediminibacterium</taxon>
    </lineage>
</organism>
<dbReference type="AlphaFoldDB" id="A0A4R6IUF5"/>
<sequence>MLSLFFLVSKQAVSQVTITSPATSVNSNTDGTTYSFGSFTPTAGSILVVFVVATGTVQTNPTITNTGTTLTWTLDAAQIVSGAGYYIFWARVPATVSASIVTFNCTTDGPDGINMSIFSCANTNRFSSDPLIQTKISTTGTTSANATITFDNVLRPRSGYIVAWAGLFTGNTNSTPPTGFTEVGDLGRNAPARNFSAATRNGGLTTAGPITFTNASTTWVVMGAEVDWVKRDMPPSLLEN</sequence>
<protein>
    <submittedName>
        <fullName evidence="1">Uncharacterized protein</fullName>
    </submittedName>
</protein>
<name>A0A4R6IUF5_9BACT</name>
<keyword evidence="2" id="KW-1185">Reference proteome</keyword>